<evidence type="ECO:0000256" key="2">
    <source>
        <dbReference type="ARBA" id="ARBA00047549"/>
    </source>
</evidence>
<evidence type="ECO:0000313" key="7">
    <source>
        <dbReference type="Proteomes" id="UP001500037"/>
    </source>
</evidence>
<dbReference type="InterPro" id="IPR051126">
    <property type="entry name" value="Thiosulfate_sulfurtransferase"/>
</dbReference>
<dbReference type="InterPro" id="IPR036873">
    <property type="entry name" value="Rhodanese-like_dom_sf"/>
</dbReference>
<dbReference type="Proteomes" id="UP001500037">
    <property type="component" value="Unassembled WGS sequence"/>
</dbReference>
<comment type="caution">
    <text evidence="6">The sequence shown here is derived from an EMBL/GenBank/DDBJ whole genome shotgun (WGS) entry which is preliminary data.</text>
</comment>
<dbReference type="SUPFAM" id="SSF52821">
    <property type="entry name" value="Rhodanese/Cell cycle control phosphatase"/>
    <property type="match status" value="2"/>
</dbReference>
<reference evidence="6 7" key="1">
    <citation type="journal article" date="2019" name="Int. J. Syst. Evol. Microbiol.">
        <title>The Global Catalogue of Microorganisms (GCM) 10K type strain sequencing project: providing services to taxonomists for standard genome sequencing and annotation.</title>
        <authorList>
            <consortium name="The Broad Institute Genomics Platform"/>
            <consortium name="The Broad Institute Genome Sequencing Center for Infectious Disease"/>
            <person name="Wu L."/>
            <person name="Ma J."/>
        </authorList>
    </citation>
    <scope>NUCLEOTIDE SEQUENCE [LARGE SCALE GENOMIC DNA]</scope>
    <source>
        <strain evidence="6 7">JCM 13004</strain>
    </source>
</reference>
<feature type="region of interest" description="Disordered" evidence="4">
    <location>
        <begin position="1"/>
        <end position="23"/>
    </location>
</feature>
<dbReference type="Gene3D" id="3.40.250.10">
    <property type="entry name" value="Rhodanese-like domain"/>
    <property type="match status" value="2"/>
</dbReference>
<gene>
    <name evidence="6" type="ORF">GCM10009665_18200</name>
</gene>
<evidence type="ECO:0000256" key="4">
    <source>
        <dbReference type="SAM" id="MobiDB-lite"/>
    </source>
</evidence>
<evidence type="ECO:0000313" key="6">
    <source>
        <dbReference type="EMBL" id="GAA1228092.1"/>
    </source>
</evidence>
<dbReference type="PANTHER" id="PTHR43855">
    <property type="entry name" value="THIOSULFATE SULFURTRANSFERASE"/>
    <property type="match status" value="1"/>
</dbReference>
<keyword evidence="1" id="KW-0677">Repeat</keyword>
<dbReference type="CDD" id="cd01449">
    <property type="entry name" value="TST_Repeat_2"/>
    <property type="match status" value="1"/>
</dbReference>
<feature type="domain" description="Rhodanese" evidence="5">
    <location>
        <begin position="41"/>
        <end position="148"/>
    </location>
</feature>
<keyword evidence="7" id="KW-1185">Reference proteome</keyword>
<feature type="domain" description="Rhodanese" evidence="5">
    <location>
        <begin position="179"/>
        <end position="299"/>
    </location>
</feature>
<dbReference type="InterPro" id="IPR001763">
    <property type="entry name" value="Rhodanese-like_dom"/>
</dbReference>
<evidence type="ECO:0000256" key="3">
    <source>
        <dbReference type="RuleBase" id="RU000507"/>
    </source>
</evidence>
<keyword evidence="3" id="KW-0808">Transferase</keyword>
<proteinExistence type="predicted"/>
<organism evidence="6 7">
    <name type="scientific">Kitasatospora nipponensis</name>
    <dbReference type="NCBI Taxonomy" id="258049"/>
    <lineage>
        <taxon>Bacteria</taxon>
        <taxon>Bacillati</taxon>
        <taxon>Actinomycetota</taxon>
        <taxon>Actinomycetes</taxon>
        <taxon>Kitasatosporales</taxon>
        <taxon>Streptomycetaceae</taxon>
        <taxon>Kitasatospora</taxon>
    </lineage>
</organism>
<feature type="region of interest" description="Disordered" evidence="4">
    <location>
        <begin position="206"/>
        <end position="232"/>
    </location>
</feature>
<dbReference type="PANTHER" id="PTHR43855:SF1">
    <property type="entry name" value="THIOSULFATE SULFURTRANSFERASE"/>
    <property type="match status" value="1"/>
</dbReference>
<dbReference type="SMART" id="SM00450">
    <property type="entry name" value="RHOD"/>
    <property type="match status" value="2"/>
</dbReference>
<accession>A0ABN1W183</accession>
<dbReference type="InterPro" id="IPR001307">
    <property type="entry name" value="Thiosulphate_STrfase_CS"/>
</dbReference>
<name>A0ABN1W183_9ACTN</name>
<dbReference type="PROSITE" id="PS00683">
    <property type="entry name" value="RHODANESE_2"/>
    <property type="match status" value="1"/>
</dbReference>
<dbReference type="Pfam" id="PF00581">
    <property type="entry name" value="Rhodanese"/>
    <property type="match status" value="2"/>
</dbReference>
<comment type="catalytic activity">
    <reaction evidence="2">
        <text>thiosulfate + hydrogen cyanide = thiocyanate + sulfite + 2 H(+)</text>
        <dbReference type="Rhea" id="RHEA:16881"/>
        <dbReference type="ChEBI" id="CHEBI:15378"/>
        <dbReference type="ChEBI" id="CHEBI:17359"/>
        <dbReference type="ChEBI" id="CHEBI:18022"/>
        <dbReference type="ChEBI" id="CHEBI:18407"/>
        <dbReference type="ChEBI" id="CHEBI:33542"/>
        <dbReference type="EC" id="2.8.1.1"/>
    </reaction>
</comment>
<dbReference type="EMBL" id="BAAALF010000021">
    <property type="protein sequence ID" value="GAA1228092.1"/>
    <property type="molecule type" value="Genomic_DNA"/>
</dbReference>
<sequence length="302" mass="33748">MLGPGPAGRLSPSANRPRMETHHMSRSDVLVDADWVQAHLDDPKVVIVEVDEDTSAYDKNHIRNAVRIDWKKDLQDPVRRDFVDQAGFEALLSAKGIANDDTVVLYGGNNNWFASYAFWYFKLYGHGDVRLLDGGRKKWELDSRDLVDGAEVPSRPATEYRAQAQDTSIRAFRDDVVAAIGNKNLVDVRSPDEFSGRLLAPAHLPQEQSQRPGHVPSARNIPWSKNANDDGTFKSDEELRALYAAEGVDLEQDTIAYCRIGERSALTWFVLHQLLGQQSVRNYDGSWTEYGSLVGVPIEIGA</sequence>
<evidence type="ECO:0000256" key="1">
    <source>
        <dbReference type="ARBA" id="ARBA00022737"/>
    </source>
</evidence>
<dbReference type="PROSITE" id="PS50206">
    <property type="entry name" value="RHODANESE_3"/>
    <property type="match status" value="2"/>
</dbReference>
<dbReference type="CDD" id="cd01448">
    <property type="entry name" value="TST_Repeat_1"/>
    <property type="match status" value="1"/>
</dbReference>
<evidence type="ECO:0000259" key="5">
    <source>
        <dbReference type="PROSITE" id="PS50206"/>
    </source>
</evidence>
<protein>
    <recommendedName>
        <fullName evidence="3">Sulfurtransferase</fullName>
    </recommendedName>
</protein>